<keyword evidence="1" id="KW-0479">Metal-binding</keyword>
<protein>
    <submittedName>
        <fullName evidence="4">Metallophosphoesterase</fullName>
    </submittedName>
</protein>
<dbReference type="GO" id="GO:0016020">
    <property type="term" value="C:membrane"/>
    <property type="evidence" value="ECO:0007669"/>
    <property type="project" value="GOC"/>
</dbReference>
<feature type="domain" description="Calcineurin-like phosphoesterase" evidence="3">
    <location>
        <begin position="21"/>
        <end position="186"/>
    </location>
</feature>
<evidence type="ECO:0000259" key="3">
    <source>
        <dbReference type="Pfam" id="PF00149"/>
    </source>
</evidence>
<name>A0A9D2M3B6_9FIRM</name>
<dbReference type="Pfam" id="PF00149">
    <property type="entry name" value="Metallophos"/>
    <property type="match status" value="1"/>
</dbReference>
<dbReference type="Gene3D" id="3.60.21.10">
    <property type="match status" value="1"/>
</dbReference>
<comment type="caution">
    <text evidence="4">The sequence shown here is derived from an EMBL/GenBank/DDBJ whole genome shotgun (WGS) entry which is preliminary data.</text>
</comment>
<keyword evidence="2" id="KW-0378">Hydrolase</keyword>
<dbReference type="InterPro" id="IPR004843">
    <property type="entry name" value="Calcineurin-like_PHP"/>
</dbReference>
<evidence type="ECO:0000256" key="1">
    <source>
        <dbReference type="ARBA" id="ARBA00022723"/>
    </source>
</evidence>
<reference evidence="4" key="1">
    <citation type="journal article" date="2021" name="PeerJ">
        <title>Extensive microbial diversity within the chicken gut microbiome revealed by metagenomics and culture.</title>
        <authorList>
            <person name="Gilroy R."/>
            <person name="Ravi A."/>
            <person name="Getino M."/>
            <person name="Pursley I."/>
            <person name="Horton D.L."/>
            <person name="Alikhan N.F."/>
            <person name="Baker D."/>
            <person name="Gharbi K."/>
            <person name="Hall N."/>
            <person name="Watson M."/>
            <person name="Adriaenssens E.M."/>
            <person name="Foster-Nyarko E."/>
            <person name="Jarju S."/>
            <person name="Secka A."/>
            <person name="Antonio M."/>
            <person name="Oren A."/>
            <person name="Chaudhuri R.R."/>
            <person name="La Ragione R."/>
            <person name="Hildebrand F."/>
            <person name="Pallen M.J."/>
        </authorList>
    </citation>
    <scope>NUCLEOTIDE SEQUENCE</scope>
    <source>
        <strain evidence="4">ChiBcec8-14828</strain>
    </source>
</reference>
<reference evidence="4" key="2">
    <citation type="submission" date="2021-04" db="EMBL/GenBank/DDBJ databases">
        <authorList>
            <person name="Gilroy R."/>
        </authorList>
    </citation>
    <scope>NUCLEOTIDE SEQUENCE</scope>
    <source>
        <strain evidence="4">ChiBcec8-14828</strain>
    </source>
</reference>
<accession>A0A9D2M3B6</accession>
<dbReference type="PANTHER" id="PTHR31302:SF31">
    <property type="entry name" value="PHOSPHODIESTERASE YAEI"/>
    <property type="match status" value="1"/>
</dbReference>
<dbReference type="GO" id="GO:0008758">
    <property type="term" value="F:UDP-2,3-diacylglucosamine hydrolase activity"/>
    <property type="evidence" value="ECO:0007669"/>
    <property type="project" value="TreeGrafter"/>
</dbReference>
<dbReference type="AlphaFoldDB" id="A0A9D2M3B6"/>
<dbReference type="Proteomes" id="UP000824209">
    <property type="component" value="Unassembled WGS sequence"/>
</dbReference>
<dbReference type="GO" id="GO:0046872">
    <property type="term" value="F:metal ion binding"/>
    <property type="evidence" value="ECO:0007669"/>
    <property type="project" value="UniProtKB-KW"/>
</dbReference>
<sequence>MKLETLRVTHWTLPGNKAQLRAAHLSDLHLHDNVSIEWLQFLVRRIAAEQPDLILFTGDFTATRAAYRSPQPVLELFAALDAPMGKFAVRGNHDRKGAAGKAVSLMEKAGFRVLENEAAELKTPSGEPVIVGGLAPMEKKEYDVRGILWMKSRADALRFLLIHEPMLAEKVPAGTADVLLAGHTHQGQCHVPRAERLWLPKHTGHYVHGEYRVHQMPLYVSAGLGESRLAMRWNAPRELVIVNAEGKETERGTKSLRNV</sequence>
<evidence type="ECO:0000313" key="5">
    <source>
        <dbReference type="Proteomes" id="UP000824209"/>
    </source>
</evidence>
<dbReference type="GO" id="GO:0009245">
    <property type="term" value="P:lipid A biosynthetic process"/>
    <property type="evidence" value="ECO:0007669"/>
    <property type="project" value="TreeGrafter"/>
</dbReference>
<dbReference type="EMBL" id="DWYA01000062">
    <property type="protein sequence ID" value="HJB40242.1"/>
    <property type="molecule type" value="Genomic_DNA"/>
</dbReference>
<dbReference type="SUPFAM" id="SSF56300">
    <property type="entry name" value="Metallo-dependent phosphatases"/>
    <property type="match status" value="1"/>
</dbReference>
<dbReference type="InterPro" id="IPR051158">
    <property type="entry name" value="Metallophosphoesterase_sf"/>
</dbReference>
<organism evidence="4 5">
    <name type="scientific">Candidatus Ruthenibacterium avium</name>
    <dbReference type="NCBI Taxonomy" id="2838751"/>
    <lineage>
        <taxon>Bacteria</taxon>
        <taxon>Bacillati</taxon>
        <taxon>Bacillota</taxon>
        <taxon>Clostridia</taxon>
        <taxon>Eubacteriales</taxon>
        <taxon>Oscillospiraceae</taxon>
        <taxon>Ruthenibacterium</taxon>
    </lineage>
</organism>
<evidence type="ECO:0000256" key="2">
    <source>
        <dbReference type="ARBA" id="ARBA00022801"/>
    </source>
</evidence>
<dbReference type="PANTHER" id="PTHR31302">
    <property type="entry name" value="TRANSMEMBRANE PROTEIN WITH METALLOPHOSPHOESTERASE DOMAIN-RELATED"/>
    <property type="match status" value="1"/>
</dbReference>
<gene>
    <name evidence="4" type="ORF">H9943_07595</name>
</gene>
<dbReference type="InterPro" id="IPR029052">
    <property type="entry name" value="Metallo-depent_PP-like"/>
</dbReference>
<proteinExistence type="predicted"/>
<evidence type="ECO:0000313" key="4">
    <source>
        <dbReference type="EMBL" id="HJB40242.1"/>
    </source>
</evidence>